<dbReference type="EMBL" id="QBKR01000008">
    <property type="protein sequence ID" value="PTX60785.1"/>
    <property type="molecule type" value="Genomic_DNA"/>
</dbReference>
<dbReference type="RefSeq" id="WP_108022754.1">
    <property type="nucleotide sequence ID" value="NZ_QBKR01000008.1"/>
</dbReference>
<keyword evidence="3 6" id="KW-0812">Transmembrane</keyword>
<feature type="domain" description="Cardiolipin synthase N-terminal" evidence="7">
    <location>
        <begin position="11"/>
        <end position="52"/>
    </location>
</feature>
<dbReference type="OrthoDB" id="3243324at2"/>
<reference evidence="8 9" key="1">
    <citation type="submission" date="2018-04" db="EMBL/GenBank/DDBJ databases">
        <title>Genomic Encyclopedia of Archaeal and Bacterial Type Strains, Phase II (KMG-II): from individual species to whole genera.</title>
        <authorList>
            <person name="Goeker M."/>
        </authorList>
    </citation>
    <scope>NUCLEOTIDE SEQUENCE [LARGE SCALE GENOMIC DNA]</scope>
    <source>
        <strain evidence="8 9">DSM 45787</strain>
    </source>
</reference>
<protein>
    <submittedName>
        <fullName evidence="8">Phospholipase D-like protein</fullName>
    </submittedName>
</protein>
<keyword evidence="2" id="KW-1003">Cell membrane</keyword>
<gene>
    <name evidence="8" type="ORF">C8P63_10895</name>
</gene>
<evidence type="ECO:0000259" key="7">
    <source>
        <dbReference type="Pfam" id="PF13396"/>
    </source>
</evidence>
<dbReference type="GO" id="GO:0005886">
    <property type="term" value="C:plasma membrane"/>
    <property type="evidence" value="ECO:0007669"/>
    <property type="project" value="UniProtKB-SubCell"/>
</dbReference>
<proteinExistence type="predicted"/>
<evidence type="ECO:0000313" key="9">
    <source>
        <dbReference type="Proteomes" id="UP000244240"/>
    </source>
</evidence>
<evidence type="ECO:0000256" key="4">
    <source>
        <dbReference type="ARBA" id="ARBA00022989"/>
    </source>
</evidence>
<evidence type="ECO:0000256" key="6">
    <source>
        <dbReference type="SAM" id="Phobius"/>
    </source>
</evidence>
<dbReference type="AlphaFoldDB" id="A0A2T6BXJ4"/>
<dbReference type="Pfam" id="PF13396">
    <property type="entry name" value="PLDc_N"/>
    <property type="match status" value="1"/>
</dbReference>
<comment type="caution">
    <text evidence="8">The sequence shown here is derived from an EMBL/GenBank/DDBJ whole genome shotgun (WGS) entry which is preliminary data.</text>
</comment>
<name>A0A2T6BXJ4_9BACL</name>
<evidence type="ECO:0000256" key="5">
    <source>
        <dbReference type="ARBA" id="ARBA00023136"/>
    </source>
</evidence>
<feature type="transmembrane region" description="Helical" evidence="6">
    <location>
        <begin position="32"/>
        <end position="51"/>
    </location>
</feature>
<comment type="subcellular location">
    <subcellularLocation>
        <location evidence="1">Cell membrane</location>
        <topology evidence="1">Multi-pass membrane protein</topology>
    </subcellularLocation>
</comment>
<evidence type="ECO:0000256" key="3">
    <source>
        <dbReference type="ARBA" id="ARBA00022692"/>
    </source>
</evidence>
<sequence>MELFLFVINLVIVVYAWVRLWKAPDTRGPKWMWFFIILFLEALGAVLFLIFGTRGRQTA</sequence>
<keyword evidence="9" id="KW-1185">Reference proteome</keyword>
<keyword evidence="4 6" id="KW-1133">Transmembrane helix</keyword>
<dbReference type="Proteomes" id="UP000244240">
    <property type="component" value="Unassembled WGS sequence"/>
</dbReference>
<evidence type="ECO:0000256" key="2">
    <source>
        <dbReference type="ARBA" id="ARBA00022475"/>
    </source>
</evidence>
<evidence type="ECO:0000256" key="1">
    <source>
        <dbReference type="ARBA" id="ARBA00004651"/>
    </source>
</evidence>
<accession>A0A2T6BXJ4</accession>
<organism evidence="8 9">
    <name type="scientific">Melghirimyces profundicolus</name>
    <dbReference type="NCBI Taxonomy" id="1242148"/>
    <lineage>
        <taxon>Bacteria</taxon>
        <taxon>Bacillati</taxon>
        <taxon>Bacillota</taxon>
        <taxon>Bacilli</taxon>
        <taxon>Bacillales</taxon>
        <taxon>Thermoactinomycetaceae</taxon>
        <taxon>Melghirimyces</taxon>
    </lineage>
</organism>
<dbReference type="InterPro" id="IPR027379">
    <property type="entry name" value="CLS_N"/>
</dbReference>
<keyword evidence="5 6" id="KW-0472">Membrane</keyword>
<evidence type="ECO:0000313" key="8">
    <source>
        <dbReference type="EMBL" id="PTX60785.1"/>
    </source>
</evidence>